<name>A0A7S8MWL0_9MICO</name>
<keyword evidence="2" id="KW-1185">Reference proteome</keyword>
<dbReference type="KEGG" id="msf:IT882_15660"/>
<dbReference type="Proteomes" id="UP000594480">
    <property type="component" value="Chromosome"/>
</dbReference>
<accession>A0A7S8MWL0</accession>
<protein>
    <submittedName>
        <fullName evidence="1">Uncharacterized protein</fullName>
    </submittedName>
</protein>
<evidence type="ECO:0000313" key="1">
    <source>
        <dbReference type="EMBL" id="QPE04539.1"/>
    </source>
</evidence>
<dbReference type="EMBL" id="CP064760">
    <property type="protein sequence ID" value="QPE04539.1"/>
    <property type="molecule type" value="Genomic_DNA"/>
</dbReference>
<proteinExistence type="predicted"/>
<dbReference type="RefSeq" id="WP_005050769.1">
    <property type="nucleotide sequence ID" value="NZ_CP064760.1"/>
</dbReference>
<organism evidence="1 2">
    <name type="scientific">Microbacterium schleiferi</name>
    <dbReference type="NCBI Taxonomy" id="69362"/>
    <lineage>
        <taxon>Bacteria</taxon>
        <taxon>Bacillati</taxon>
        <taxon>Actinomycetota</taxon>
        <taxon>Actinomycetes</taxon>
        <taxon>Micrococcales</taxon>
        <taxon>Microbacteriaceae</taxon>
        <taxon>Microbacterium</taxon>
    </lineage>
</organism>
<sequence length="83" mass="9017">MSKTLDILEAALHGTTAGYLAGCRSKGGCPNHGNRQLLTCTEAARARRHYFSLASLEETEPITRQMLRDAKNSPFAPKEAADV</sequence>
<gene>
    <name evidence="1" type="ORF">IT882_15660</name>
</gene>
<reference evidence="1 2" key="1">
    <citation type="submission" date="2020-11" db="EMBL/GenBank/DDBJ databases">
        <title>Amino acid is mineralized and recycled by bacteria in oceanic microbiome.</title>
        <authorList>
            <person name="Zheng L.Y."/>
        </authorList>
    </citation>
    <scope>NUCLEOTIDE SEQUENCE [LARGE SCALE GENOMIC DNA]</scope>
    <source>
        <strain evidence="1 2">A32-1</strain>
    </source>
</reference>
<dbReference type="AlphaFoldDB" id="A0A7S8MWL0"/>
<evidence type="ECO:0000313" key="2">
    <source>
        <dbReference type="Proteomes" id="UP000594480"/>
    </source>
</evidence>